<dbReference type="GO" id="GO:0005874">
    <property type="term" value="C:microtubule"/>
    <property type="evidence" value="ECO:0007669"/>
    <property type="project" value="UniProtKB-KW"/>
</dbReference>
<evidence type="ECO:0000313" key="7">
    <source>
        <dbReference type="EMBL" id="VIO99175.1"/>
    </source>
</evidence>
<evidence type="ECO:0000256" key="3">
    <source>
        <dbReference type="ARBA" id="ARBA00022490"/>
    </source>
</evidence>
<dbReference type="WBParaSite" id="Bm8589.1">
    <property type="protein sequence ID" value="Bm8589.1"/>
    <property type="gene ID" value="WBGene00228850"/>
</dbReference>
<name>A0A4E9FRV9_BRUMA</name>
<gene>
    <name evidence="7 9" type="primary">Bm8589</name>
    <name evidence="7" type="ORF">BM_BM8589</name>
</gene>
<reference evidence="9" key="3">
    <citation type="submission" date="2019-12" db="UniProtKB">
        <authorList>
            <consortium name="WormBaseParasite"/>
        </authorList>
    </citation>
    <scope>IDENTIFICATION</scope>
</reference>
<comment type="subcellular location">
    <subcellularLocation>
        <location evidence="1">Cytoplasm</location>
        <location evidence="1">Cytoskeleton</location>
    </subcellularLocation>
</comment>
<dbReference type="GO" id="GO:0043015">
    <property type="term" value="F:gamma-tubulin binding"/>
    <property type="evidence" value="ECO:0007669"/>
    <property type="project" value="InterPro"/>
</dbReference>
<evidence type="ECO:0000259" key="6">
    <source>
        <dbReference type="Pfam" id="PF04130"/>
    </source>
</evidence>
<evidence type="ECO:0000256" key="1">
    <source>
        <dbReference type="ARBA" id="ARBA00004245"/>
    </source>
</evidence>
<dbReference type="CTD" id="6099015"/>
<dbReference type="Proteomes" id="UP000006672">
    <property type="component" value="Unassembled WGS sequence"/>
</dbReference>
<dbReference type="OrthoDB" id="5843658at2759"/>
<dbReference type="InterPro" id="IPR040457">
    <property type="entry name" value="GCP_C"/>
</dbReference>
<dbReference type="AlphaFoldDB" id="A0A4E9FRV9"/>
<feature type="domain" description="Gamma tubulin complex component C-terminal" evidence="6">
    <location>
        <begin position="643"/>
        <end position="814"/>
    </location>
</feature>
<dbReference type="KEGG" id="bmy:BM_BM8589"/>
<keyword evidence="4" id="KW-0493">Microtubule</keyword>
<protein>
    <submittedName>
        <fullName evidence="9">Gamma-tubulin complex component</fullName>
    </submittedName>
</protein>
<dbReference type="Gene3D" id="1.20.120.1900">
    <property type="entry name" value="Gamma-tubulin complex, C-terminal domain"/>
    <property type="match status" value="1"/>
</dbReference>
<dbReference type="InterPro" id="IPR042241">
    <property type="entry name" value="GCP_C_sf"/>
</dbReference>
<comment type="similarity">
    <text evidence="2">Belongs to the TUBGCP family.</text>
</comment>
<accession>A0A4E9FRV9</accession>
<reference evidence="7" key="2">
    <citation type="submission" date="2019-04" db="EMBL/GenBank/DDBJ databases">
        <authorList>
            <person name="Howe K."/>
            <person name="Paulini M."/>
            <person name="Williams G."/>
        </authorList>
    </citation>
    <scope>NUCLEOTIDE SEQUENCE [LARGE SCALE GENOMIC DNA]</scope>
    <source>
        <strain evidence="7">FR3</strain>
    </source>
</reference>
<evidence type="ECO:0000256" key="4">
    <source>
        <dbReference type="ARBA" id="ARBA00022701"/>
    </source>
</evidence>
<proteinExistence type="inferred from homology"/>
<organism evidence="7">
    <name type="scientific">Brugia malayi</name>
    <name type="common">Filarial nematode worm</name>
    <dbReference type="NCBI Taxonomy" id="6279"/>
    <lineage>
        <taxon>Eukaryota</taxon>
        <taxon>Metazoa</taxon>
        <taxon>Ecdysozoa</taxon>
        <taxon>Nematoda</taxon>
        <taxon>Chromadorea</taxon>
        <taxon>Rhabditida</taxon>
        <taxon>Spirurina</taxon>
        <taxon>Spiruromorpha</taxon>
        <taxon>Filarioidea</taxon>
        <taxon>Onchocercidae</taxon>
        <taxon>Brugia</taxon>
    </lineage>
</organism>
<keyword evidence="8" id="KW-1185">Reference proteome</keyword>
<dbReference type="GeneID" id="6099015"/>
<evidence type="ECO:0000256" key="5">
    <source>
        <dbReference type="ARBA" id="ARBA00023212"/>
    </source>
</evidence>
<keyword evidence="5" id="KW-0206">Cytoskeleton</keyword>
<dbReference type="STRING" id="6279.A0A5S6PWE2"/>
<keyword evidence="3" id="KW-0963">Cytoplasm</keyword>
<sequence>MYRNDTLQLGGDSIWGRITLLLSSLIGRPCTGLERAQFYEVLLLKSLEKQEEEIPLQSMIDQAVVLLSKEDDGYQAKKFISLIGKLRETADSSEEIIRFLLLLSRIGNNYGDKNESNTLPYCSGSEILNIWKQTVNNHLPISKNYSVTSTKPFIDRTNEQLVTCQSHYKHKKEVVDQYQLRISKEKTAQIDTIRSRSSESYEKIRRMIVDERGRIHPRACDPELRSLCNLSIGDVFFRISWREYLRCLLHMLMGEESFLFCRSANGFFSISEENKIFLELEDVNLLPRLALPFLNFANRLFSLEQFLRNSDSVKDFSMLNYKIREGTATRALLSLKLCVTEQLWKFRDEVRHYVDSKKECDSESIRRLLRELLDMCNVFNYFVDIILYIQITGVQNVNTLLDIFYIVKITKGRKLPVIREFCDDVIVVLLRYYAECILFWLMKGEANPCDGVFSFSEKNTEILQWAVAGINGSINLEASLIITKNFVDVWLFEGKFRKIILAWPNLEQMIPEESNCLTINKLMVELSEEKIRKALSSDLLGAVGSLLDFYFQKIYLSQCATFARCCIIDDFKQTLKLLQDVYLCNDECITEIFISILLNKEDGSELNSTSGSYQNCQLDEMVNYLLAKNYSSNLVQGFLEAKNSFDEKDAMKLHYKPPFPLNVIFAPSVLVDYLRIRTLLLRITVECTALEEMMVQKVRIYSIALMQMRMWNFVRAMRCFFHDQIRYIVVNEFQKDLDGIKTIAEASQLHQELVKKLYRRCLLGQKHVMLWNVLDDCLALITKYRHSAKSFNILTLFKIFDDFHNNVDLFCNAVKMTSVGANYWLSDLLLLTDFTSIYIDFHESS</sequence>
<evidence type="ECO:0000313" key="8">
    <source>
        <dbReference type="Proteomes" id="UP000006672"/>
    </source>
</evidence>
<dbReference type="EMBL" id="CAAKNF010000195">
    <property type="protein sequence ID" value="VIO99175.1"/>
    <property type="molecule type" value="Genomic_DNA"/>
</dbReference>
<reference evidence="8" key="1">
    <citation type="journal article" date="2007" name="Science">
        <title>Draft genome of the filarial nematode parasite Brugia malayi.</title>
        <authorList>
            <person name="Ghedin E."/>
            <person name="Wang S."/>
            <person name="Spiro D."/>
            <person name="Caler E."/>
            <person name="Zhao Q."/>
            <person name="Crabtree J."/>
            <person name="Allen J.E."/>
            <person name="Delcher A.L."/>
            <person name="Guiliano D.B."/>
            <person name="Miranda-Saavedra D."/>
            <person name="Angiuoli S.V."/>
            <person name="Creasy T."/>
            <person name="Amedeo P."/>
            <person name="Haas B."/>
            <person name="El-Sayed N.M."/>
            <person name="Wortman J.R."/>
            <person name="Feldblyum T."/>
            <person name="Tallon L."/>
            <person name="Schatz M."/>
            <person name="Shumway M."/>
            <person name="Koo H."/>
            <person name="Salzberg S.L."/>
            <person name="Schobel S."/>
            <person name="Pertea M."/>
            <person name="Pop M."/>
            <person name="White O."/>
            <person name="Barton G.J."/>
            <person name="Carlow C.K."/>
            <person name="Crawford M.J."/>
            <person name="Daub J."/>
            <person name="Dimmic M.W."/>
            <person name="Estes C.F."/>
            <person name="Foster J.M."/>
            <person name="Ganatra M."/>
            <person name="Gregory W.F."/>
            <person name="Johnson N.M."/>
            <person name="Jin J."/>
            <person name="Komuniecki R."/>
            <person name="Korf I."/>
            <person name="Kumar S."/>
            <person name="Laney S."/>
            <person name="Li B.W."/>
            <person name="Li W."/>
            <person name="Lindblom T.H."/>
            <person name="Lustigman S."/>
            <person name="Ma D."/>
            <person name="Maina C.V."/>
            <person name="Martin D.M."/>
            <person name="McCarter J.P."/>
            <person name="McReynolds L."/>
            <person name="Mitreva M."/>
            <person name="Nutman T.B."/>
            <person name="Parkinson J."/>
            <person name="Peregrin-Alvarez J.M."/>
            <person name="Poole C."/>
            <person name="Ren Q."/>
            <person name="Saunders L."/>
            <person name="Sluder A.E."/>
            <person name="Smith K."/>
            <person name="Stanke M."/>
            <person name="Unnasch T.R."/>
            <person name="Ware J."/>
            <person name="Wei A.D."/>
            <person name="Weil G."/>
            <person name="Williams D.J."/>
            <person name="Zhang Y."/>
            <person name="Williams S.A."/>
            <person name="Fraser-Liggett C."/>
            <person name="Slatko B."/>
            <person name="Blaxter M.L."/>
            <person name="Scott A.L."/>
        </authorList>
    </citation>
    <scope>NUCLEOTIDE SEQUENCE</scope>
    <source>
        <strain evidence="8">FR3</strain>
    </source>
</reference>
<dbReference type="RefSeq" id="XP_042938259.1">
    <property type="nucleotide sequence ID" value="XM_043082325.1"/>
</dbReference>
<evidence type="ECO:0000313" key="9">
    <source>
        <dbReference type="WBParaSite" id="Bm8589.1"/>
    </source>
</evidence>
<evidence type="ECO:0000256" key="2">
    <source>
        <dbReference type="ARBA" id="ARBA00010337"/>
    </source>
</evidence>
<accession>A0A5S6PWE2</accession>
<dbReference type="Pfam" id="PF04130">
    <property type="entry name" value="GCP_C_terminal"/>
    <property type="match status" value="1"/>
</dbReference>